<dbReference type="RefSeq" id="WP_109836742.1">
    <property type="nucleotide sequence ID" value="NZ_QGKM01000011.1"/>
</dbReference>
<keyword evidence="1 6" id="KW-0004">4Fe-4S</keyword>
<dbReference type="PIRSF" id="PIRSF000139">
    <property type="entry name" value="Glc_ox_4Fe-4S"/>
    <property type="match status" value="1"/>
</dbReference>
<feature type="domain" description="4Fe-4S ferredoxin-type" evidence="7">
    <location>
        <begin position="16"/>
        <end position="46"/>
    </location>
</feature>
<dbReference type="Proteomes" id="UP000245539">
    <property type="component" value="Unassembled WGS sequence"/>
</dbReference>
<dbReference type="GO" id="GO:0046872">
    <property type="term" value="F:metal ion binding"/>
    <property type="evidence" value="ECO:0007669"/>
    <property type="project" value="UniProtKB-UniRule"/>
</dbReference>
<comment type="caution">
    <text evidence="8">The sequence shown here is derived from an EMBL/GenBank/DDBJ whole genome shotgun (WGS) entry which is preliminary data.</text>
</comment>
<dbReference type="InterPro" id="IPR009051">
    <property type="entry name" value="Helical_ferredxn"/>
</dbReference>
<evidence type="ECO:0000256" key="4">
    <source>
        <dbReference type="ARBA" id="ARBA00023004"/>
    </source>
</evidence>
<dbReference type="PROSITE" id="PS00198">
    <property type="entry name" value="4FE4S_FER_1"/>
    <property type="match status" value="1"/>
</dbReference>
<evidence type="ECO:0000256" key="3">
    <source>
        <dbReference type="ARBA" id="ARBA00022737"/>
    </source>
</evidence>
<evidence type="ECO:0000259" key="7">
    <source>
        <dbReference type="PROSITE" id="PS51379"/>
    </source>
</evidence>
<dbReference type="GO" id="GO:0051539">
    <property type="term" value="F:4 iron, 4 sulfur cluster binding"/>
    <property type="evidence" value="ECO:0007669"/>
    <property type="project" value="UniProtKB-UniRule"/>
</dbReference>
<dbReference type="InterPro" id="IPR004017">
    <property type="entry name" value="Cys_rich_dom"/>
</dbReference>
<dbReference type="InterPro" id="IPR017900">
    <property type="entry name" value="4Fe4S_Fe_S_CS"/>
</dbReference>
<dbReference type="AlphaFoldDB" id="A0A317CSJ4"/>
<dbReference type="InterPro" id="IPR017896">
    <property type="entry name" value="4Fe4S_Fe-S-bd"/>
</dbReference>
<dbReference type="EC" id="1.1.99.14" evidence="6"/>
<dbReference type="Pfam" id="PF02754">
    <property type="entry name" value="CCG"/>
    <property type="match status" value="2"/>
</dbReference>
<keyword evidence="5 6" id="KW-0411">Iron-sulfur</keyword>
<organism evidence="8 9">
    <name type="scientific">Leucothrix pacifica</name>
    <dbReference type="NCBI Taxonomy" id="1247513"/>
    <lineage>
        <taxon>Bacteria</taxon>
        <taxon>Pseudomonadati</taxon>
        <taxon>Pseudomonadota</taxon>
        <taxon>Gammaproteobacteria</taxon>
        <taxon>Thiotrichales</taxon>
        <taxon>Thiotrichaceae</taxon>
        <taxon>Leucothrix</taxon>
    </lineage>
</organism>
<dbReference type="SUPFAM" id="SSF54862">
    <property type="entry name" value="4Fe-4S ferredoxins"/>
    <property type="match status" value="1"/>
</dbReference>
<dbReference type="NCBIfam" id="NF008434">
    <property type="entry name" value="PRK11274.1"/>
    <property type="match status" value="1"/>
</dbReference>
<comment type="catalytic activity">
    <reaction evidence="6">
        <text>(R)-lactate + A = pyruvate + AH2</text>
        <dbReference type="Rhea" id="RHEA:15089"/>
        <dbReference type="ChEBI" id="CHEBI:13193"/>
        <dbReference type="ChEBI" id="CHEBI:15361"/>
        <dbReference type="ChEBI" id="CHEBI:16004"/>
        <dbReference type="ChEBI" id="CHEBI:17499"/>
    </reaction>
</comment>
<keyword evidence="3" id="KW-0677">Repeat</keyword>
<keyword evidence="6" id="KW-0249">Electron transport</keyword>
<dbReference type="OrthoDB" id="9811557at2"/>
<keyword evidence="6" id="KW-0813">Transport</keyword>
<dbReference type="PANTHER" id="PTHR32479:SF17">
    <property type="entry name" value="GLYCOLATE OXIDASE IRON-SULFUR SUBUNIT"/>
    <property type="match status" value="1"/>
</dbReference>
<name>A0A317CSJ4_9GAMM</name>
<dbReference type="PANTHER" id="PTHR32479">
    <property type="entry name" value="GLYCOLATE OXIDASE IRON-SULFUR SUBUNIT"/>
    <property type="match status" value="1"/>
</dbReference>
<dbReference type="GO" id="GO:0019154">
    <property type="term" value="F:glycolate dehydrogenase activity"/>
    <property type="evidence" value="ECO:0007669"/>
    <property type="project" value="UniProtKB-EC"/>
</dbReference>
<keyword evidence="4 6" id="KW-0408">Iron</keyword>
<keyword evidence="9" id="KW-1185">Reference proteome</keyword>
<dbReference type="Pfam" id="PF13183">
    <property type="entry name" value="Fer4_8"/>
    <property type="match status" value="1"/>
</dbReference>
<proteinExistence type="predicted"/>
<evidence type="ECO:0000313" key="9">
    <source>
        <dbReference type="Proteomes" id="UP000245539"/>
    </source>
</evidence>
<accession>A0A317CSJ4</accession>
<gene>
    <name evidence="8" type="ORF">DKW60_05855</name>
</gene>
<evidence type="ECO:0000313" key="8">
    <source>
        <dbReference type="EMBL" id="PWQ99410.1"/>
    </source>
</evidence>
<dbReference type="PROSITE" id="PS51379">
    <property type="entry name" value="4FE4S_FER_2"/>
    <property type="match status" value="2"/>
</dbReference>
<dbReference type="InterPro" id="IPR012257">
    <property type="entry name" value="Glc_ox_4Fe-4S"/>
</dbReference>
<evidence type="ECO:0000256" key="6">
    <source>
        <dbReference type="PIRNR" id="PIRNR000139"/>
    </source>
</evidence>
<comment type="function">
    <text evidence="6">Component of a complex that catalyzes the oxidation of glycolate to glyoxylate.</text>
</comment>
<sequence>MQTNIIEKYRSTAEGQEAEAILRSCVHCGFCTATCPTYQELHDERDGPRGRIYLIKQLLEGGEVTEKTRTHLDRCLSCRSCETTCPSGVKYGRLVDIGRGLMEEAVPRGKKDKLIRWGIRQVLPYSTRFAGLLRAGQLLKPFTPYAIQDKIPKRQKSSPWPANSHPRVMLVLAGCAQPAAAPNTNAAAARVLDTLGISLVEAPKAGCCGAVSYHMSAHDEGLDFMRQNIDAWWPAIESGAEALVMTASGCGAMVKDYGHLLKDDPVYAQRAARVSELCKDLSEVIVAEDLSLLKIHNRNERVAFHCPCTLQHALQLDGVVEKILENVGIHLTATKDKHLCCGSAGTYSILQPEMSKTLLKNKLAALTGDSPERIVTANIGCQLHLGSKAEVPVQHWIELLDPCKSEYDNHCLI</sequence>
<keyword evidence="2 6" id="KW-0479">Metal-binding</keyword>
<evidence type="ECO:0000256" key="1">
    <source>
        <dbReference type="ARBA" id="ARBA00022485"/>
    </source>
</evidence>
<comment type="catalytic activity">
    <reaction evidence="6">
        <text>glycolate + A = glyoxylate + AH2</text>
        <dbReference type="Rhea" id="RHEA:21264"/>
        <dbReference type="ChEBI" id="CHEBI:13193"/>
        <dbReference type="ChEBI" id="CHEBI:17499"/>
        <dbReference type="ChEBI" id="CHEBI:29805"/>
        <dbReference type="ChEBI" id="CHEBI:36655"/>
        <dbReference type="EC" id="1.1.99.14"/>
    </reaction>
</comment>
<dbReference type="EMBL" id="QGKM01000011">
    <property type="protein sequence ID" value="PWQ99410.1"/>
    <property type="molecule type" value="Genomic_DNA"/>
</dbReference>
<protein>
    <recommendedName>
        <fullName evidence="6">Glycolate oxidase iron-sulfur subunit</fullName>
        <ecNumber evidence="6">1.1.99.14</ecNumber>
    </recommendedName>
</protein>
<dbReference type="Gene3D" id="1.10.1060.10">
    <property type="entry name" value="Alpha-helical ferredoxin"/>
    <property type="match status" value="1"/>
</dbReference>
<reference evidence="8 9" key="1">
    <citation type="submission" date="2018-05" db="EMBL/GenBank/DDBJ databases">
        <title>Leucothrix arctica sp. nov., isolated from Arctic seawater.</title>
        <authorList>
            <person name="Choi A."/>
            <person name="Baek K."/>
        </authorList>
    </citation>
    <scope>NUCLEOTIDE SEQUENCE [LARGE SCALE GENOMIC DNA]</scope>
    <source>
        <strain evidence="8 9">JCM 18388</strain>
    </source>
</reference>
<feature type="domain" description="4Fe-4S ferredoxin-type" evidence="7">
    <location>
        <begin position="66"/>
        <end position="89"/>
    </location>
</feature>
<comment type="cofactor">
    <cofactor evidence="6">
        <name>[4Fe-4S] cluster</name>
        <dbReference type="ChEBI" id="CHEBI:49883"/>
    </cofactor>
    <text evidence="6">Binds 2 [4Fe-4S] clusters.</text>
</comment>
<evidence type="ECO:0000256" key="2">
    <source>
        <dbReference type="ARBA" id="ARBA00022723"/>
    </source>
</evidence>
<evidence type="ECO:0000256" key="5">
    <source>
        <dbReference type="ARBA" id="ARBA00023014"/>
    </source>
</evidence>